<dbReference type="PROSITE" id="PS50931">
    <property type="entry name" value="HTH_LYSR"/>
    <property type="match status" value="1"/>
</dbReference>
<dbReference type="InterPro" id="IPR036390">
    <property type="entry name" value="WH_DNA-bd_sf"/>
</dbReference>
<dbReference type="PANTHER" id="PTHR30579">
    <property type="entry name" value="TRANSCRIPTIONAL REGULATOR"/>
    <property type="match status" value="1"/>
</dbReference>
<evidence type="ECO:0000256" key="3">
    <source>
        <dbReference type="ARBA" id="ARBA00023125"/>
    </source>
</evidence>
<dbReference type="EMBL" id="DRGM01000205">
    <property type="protein sequence ID" value="HEA18855.1"/>
    <property type="molecule type" value="Genomic_DNA"/>
</dbReference>
<evidence type="ECO:0000256" key="4">
    <source>
        <dbReference type="ARBA" id="ARBA00023163"/>
    </source>
</evidence>
<dbReference type="Gene3D" id="1.10.10.10">
    <property type="entry name" value="Winged helix-like DNA-binding domain superfamily/Winged helix DNA-binding domain"/>
    <property type="match status" value="1"/>
</dbReference>
<dbReference type="Gene3D" id="3.40.190.10">
    <property type="entry name" value="Periplasmic binding protein-like II"/>
    <property type="match status" value="2"/>
</dbReference>
<dbReference type="InterPro" id="IPR036388">
    <property type="entry name" value="WH-like_DNA-bd_sf"/>
</dbReference>
<dbReference type="SUPFAM" id="SSF53850">
    <property type="entry name" value="Periplasmic binding protein-like II"/>
    <property type="match status" value="1"/>
</dbReference>
<dbReference type="PANTHER" id="PTHR30579:SF7">
    <property type="entry name" value="HTH-TYPE TRANSCRIPTIONAL REGULATOR LRHA-RELATED"/>
    <property type="match status" value="1"/>
</dbReference>
<dbReference type="InterPro" id="IPR050176">
    <property type="entry name" value="LTTR"/>
</dbReference>
<feature type="domain" description="HTH lysR-type" evidence="5">
    <location>
        <begin position="1"/>
        <end position="58"/>
    </location>
</feature>
<dbReference type="Pfam" id="PF00126">
    <property type="entry name" value="HTH_1"/>
    <property type="match status" value="1"/>
</dbReference>
<dbReference type="RefSeq" id="WP_304185263.1">
    <property type="nucleotide sequence ID" value="NZ_DRGM01000205.1"/>
</dbReference>
<gene>
    <name evidence="6" type="ORF">ENH88_20875</name>
</gene>
<dbReference type="FunFam" id="1.10.10.10:FF:000001">
    <property type="entry name" value="LysR family transcriptional regulator"/>
    <property type="match status" value="1"/>
</dbReference>
<dbReference type="InterPro" id="IPR000847">
    <property type="entry name" value="LysR_HTH_N"/>
</dbReference>
<evidence type="ECO:0000313" key="6">
    <source>
        <dbReference type="EMBL" id="HEA18855.1"/>
    </source>
</evidence>
<comment type="caution">
    <text evidence="6">The sequence shown here is derived from an EMBL/GenBank/DDBJ whole genome shotgun (WGS) entry which is preliminary data.</text>
</comment>
<dbReference type="GO" id="GO:0003677">
    <property type="term" value="F:DNA binding"/>
    <property type="evidence" value="ECO:0007669"/>
    <property type="project" value="UniProtKB-KW"/>
</dbReference>
<keyword evidence="4" id="KW-0804">Transcription</keyword>
<protein>
    <submittedName>
        <fullName evidence="6">LysR family transcriptional regulator</fullName>
    </submittedName>
</protein>
<dbReference type="GO" id="GO:0003700">
    <property type="term" value="F:DNA-binding transcription factor activity"/>
    <property type="evidence" value="ECO:0007669"/>
    <property type="project" value="InterPro"/>
</dbReference>
<reference evidence="6" key="1">
    <citation type="journal article" date="2020" name="mSystems">
        <title>Genome- and Community-Level Interaction Insights into Carbon Utilization and Element Cycling Functions of Hydrothermarchaeota in Hydrothermal Sediment.</title>
        <authorList>
            <person name="Zhou Z."/>
            <person name="Liu Y."/>
            <person name="Xu W."/>
            <person name="Pan J."/>
            <person name="Luo Z.H."/>
            <person name="Li M."/>
        </authorList>
    </citation>
    <scope>NUCLEOTIDE SEQUENCE [LARGE SCALE GENOMIC DNA]</scope>
    <source>
        <strain evidence="6">HyVt-346</strain>
    </source>
</reference>
<dbReference type="PRINTS" id="PR00039">
    <property type="entry name" value="HTHLYSR"/>
</dbReference>
<accession>A0A7V1D367</accession>
<dbReference type="Pfam" id="PF03466">
    <property type="entry name" value="LysR_substrate"/>
    <property type="match status" value="1"/>
</dbReference>
<evidence type="ECO:0000256" key="2">
    <source>
        <dbReference type="ARBA" id="ARBA00023015"/>
    </source>
</evidence>
<organism evidence="6">
    <name type="scientific">Pseudoalteromonas prydzensis</name>
    <dbReference type="NCBI Taxonomy" id="182141"/>
    <lineage>
        <taxon>Bacteria</taxon>
        <taxon>Pseudomonadati</taxon>
        <taxon>Pseudomonadota</taxon>
        <taxon>Gammaproteobacteria</taxon>
        <taxon>Alteromonadales</taxon>
        <taxon>Pseudoalteromonadaceae</taxon>
        <taxon>Pseudoalteromonas</taxon>
    </lineage>
</organism>
<evidence type="ECO:0000256" key="1">
    <source>
        <dbReference type="ARBA" id="ARBA00009437"/>
    </source>
</evidence>
<name>A0A7V1D367_9GAMM</name>
<keyword evidence="3" id="KW-0238">DNA-binding</keyword>
<dbReference type="AlphaFoldDB" id="A0A7V1D367"/>
<dbReference type="SUPFAM" id="SSF46785">
    <property type="entry name" value="Winged helix' DNA-binding domain"/>
    <property type="match status" value="1"/>
</dbReference>
<comment type="similarity">
    <text evidence="1">Belongs to the LysR transcriptional regulatory family.</text>
</comment>
<sequence length="284" mass="31060">MDLDALRTFCAFVETGSFTRAAKQVCRTQSAVSMQMKKLEQELGNPLFIKQGRQLVLSTSGVHLASYAKQLLALHDEAYKQLKTGGGQTRVRLACPDDYAGTVLPKVVALLHQHLPRLDLQINCAPTAQLKAQLDQGLLDIVIATRSPSSEEGYFLQTSKGVWVKSAEFNYQPDMTLPMAIFQRDCKFHQAAVEGLLKAERQFNIIACCGSVSALTALVKANLAVGVMAEVSNISGLDIIADSTLPALPMIDIVLLHASHTHNPIKRELVKLIAENYKMLTDAD</sequence>
<evidence type="ECO:0000259" key="5">
    <source>
        <dbReference type="PROSITE" id="PS50931"/>
    </source>
</evidence>
<keyword evidence="2" id="KW-0805">Transcription regulation</keyword>
<dbReference type="InterPro" id="IPR005119">
    <property type="entry name" value="LysR_subst-bd"/>
</dbReference>
<dbReference type="Proteomes" id="UP000886188">
    <property type="component" value="Unassembled WGS sequence"/>
</dbReference>
<proteinExistence type="inferred from homology"/>